<dbReference type="STRING" id="1533.SAMN05443638_12231"/>
<feature type="domain" description="Sigma factor regulator N-terminal" evidence="3">
    <location>
        <begin position="24"/>
        <end position="111"/>
    </location>
</feature>
<evidence type="ECO:0000259" key="3">
    <source>
        <dbReference type="Pfam" id="PF13800"/>
    </source>
</evidence>
<keyword evidence="1" id="KW-1133">Transmembrane helix</keyword>
<dbReference type="InterPro" id="IPR025672">
    <property type="entry name" value="Sigma_reg_C_dom"/>
</dbReference>
<dbReference type="RefSeq" id="WP_242977320.1">
    <property type="nucleotide sequence ID" value="NZ_FQVM01000022.1"/>
</dbReference>
<keyword evidence="1" id="KW-0472">Membrane</keyword>
<dbReference type="Proteomes" id="UP000184035">
    <property type="component" value="Unassembled WGS sequence"/>
</dbReference>
<name>A0A1M4Y007_9CLOT</name>
<feature type="transmembrane region" description="Helical" evidence="1">
    <location>
        <begin position="34"/>
        <end position="55"/>
    </location>
</feature>
<evidence type="ECO:0000256" key="1">
    <source>
        <dbReference type="SAM" id="Phobius"/>
    </source>
</evidence>
<dbReference type="Pfam" id="PF13791">
    <property type="entry name" value="Sigma_reg_C"/>
    <property type="match status" value="1"/>
</dbReference>
<dbReference type="InterPro" id="IPR029101">
    <property type="entry name" value="Sigma_reg_N"/>
</dbReference>
<gene>
    <name evidence="4" type="ORF">SAMN05443638_12231</name>
</gene>
<organism evidence="4 5">
    <name type="scientific">Clostridium fallax</name>
    <dbReference type="NCBI Taxonomy" id="1533"/>
    <lineage>
        <taxon>Bacteria</taxon>
        <taxon>Bacillati</taxon>
        <taxon>Bacillota</taxon>
        <taxon>Clostridia</taxon>
        <taxon>Eubacteriales</taxon>
        <taxon>Clostridiaceae</taxon>
        <taxon>Clostridium</taxon>
    </lineage>
</organism>
<keyword evidence="1" id="KW-0812">Transmembrane</keyword>
<evidence type="ECO:0000259" key="2">
    <source>
        <dbReference type="Pfam" id="PF13791"/>
    </source>
</evidence>
<proteinExistence type="predicted"/>
<dbReference type="AlphaFoldDB" id="A0A1M4Y007"/>
<dbReference type="Pfam" id="PF13800">
    <property type="entry name" value="Sigma_reg_N"/>
    <property type="match status" value="1"/>
</dbReference>
<reference evidence="4 5" key="1">
    <citation type="submission" date="2016-11" db="EMBL/GenBank/DDBJ databases">
        <authorList>
            <person name="Jaros S."/>
            <person name="Januszkiewicz K."/>
            <person name="Wedrychowicz H."/>
        </authorList>
    </citation>
    <scope>NUCLEOTIDE SEQUENCE [LARGE SCALE GENOMIC DNA]</scope>
    <source>
        <strain evidence="4 5">DSM 2631</strain>
    </source>
</reference>
<dbReference type="EMBL" id="FQVM01000022">
    <property type="protein sequence ID" value="SHE98903.1"/>
    <property type="molecule type" value="Genomic_DNA"/>
</dbReference>
<sequence length="335" mass="39371">MKSDDEKLKELFLNDDNSKNSFENLMRKTKIFSVIKTIIIELMIFVILIFIILIINAKVLNDMSNRKERYLKVVSNISMPNNYIGNMQTNDVVFTGRLEYTKYKFLGNKPIFDGNYKEEYTYLPLVNCIYGESDKYLFNRSGDDLEDLREYNKIGRPIMEFYHPSIKYKSYRDDLKNIKDIEDNKLIEMSISFDKEYTLDEIREIIPKDVTLNWCWINTLNKDDISKINGYESDSEKIFNEYSVYGFKNIDNQGKYILNAEEKFIDSINILRNNKDYKNRYEKLINTLSGGQGEIKKENLKIIGVVISGNKNQIELLENNENIKASTIGAIAERY</sequence>
<protein>
    <submittedName>
        <fullName evidence="4">Sigma factor regulator N-terminal</fullName>
    </submittedName>
</protein>
<evidence type="ECO:0000313" key="4">
    <source>
        <dbReference type="EMBL" id="SHE98903.1"/>
    </source>
</evidence>
<keyword evidence="5" id="KW-1185">Reference proteome</keyword>
<accession>A0A1M4Y007</accession>
<feature type="domain" description="Sigma factor regulator C-terminal" evidence="2">
    <location>
        <begin position="179"/>
        <end position="329"/>
    </location>
</feature>
<evidence type="ECO:0000313" key="5">
    <source>
        <dbReference type="Proteomes" id="UP000184035"/>
    </source>
</evidence>